<dbReference type="SMART" id="SM00530">
    <property type="entry name" value="HTH_XRE"/>
    <property type="match status" value="2"/>
</dbReference>
<dbReference type="PANTHER" id="PTHR46797:SF1">
    <property type="entry name" value="METHYLPHOSPHONATE SYNTHASE"/>
    <property type="match status" value="1"/>
</dbReference>
<reference evidence="4 5" key="1">
    <citation type="submission" date="2023-09" db="EMBL/GenBank/DDBJ databases">
        <title>Complete Genome and Methylome dissection of Bacillus brevis NEB573 original source of BbsI restriction endonuclease.</title>
        <authorList>
            <person name="Fomenkov A."/>
            <person name="Roberts R.D."/>
        </authorList>
    </citation>
    <scope>NUCLEOTIDE SEQUENCE [LARGE SCALE GENOMIC DNA]</scope>
    <source>
        <strain evidence="4 5">NEB573</strain>
    </source>
</reference>
<dbReference type="PROSITE" id="PS50943">
    <property type="entry name" value="HTH_CROC1"/>
    <property type="match status" value="2"/>
</dbReference>
<proteinExistence type="predicted"/>
<dbReference type="InterPro" id="IPR010982">
    <property type="entry name" value="Lambda_DNA-bd_dom_sf"/>
</dbReference>
<feature type="domain" description="HTH cro/C1-type" evidence="3">
    <location>
        <begin position="22"/>
        <end position="76"/>
    </location>
</feature>
<accession>A0ABY9TC01</accession>
<dbReference type="Pfam" id="PF01381">
    <property type="entry name" value="HTH_3"/>
    <property type="match status" value="1"/>
</dbReference>
<dbReference type="Gene3D" id="1.10.260.40">
    <property type="entry name" value="lambda repressor-like DNA-binding domains"/>
    <property type="match status" value="2"/>
</dbReference>
<evidence type="ECO:0000256" key="2">
    <source>
        <dbReference type="SAM" id="MobiDB-lite"/>
    </source>
</evidence>
<organism evidence="4 5">
    <name type="scientific">Brevibacillus brevis</name>
    <name type="common">Bacillus brevis</name>
    <dbReference type="NCBI Taxonomy" id="1393"/>
    <lineage>
        <taxon>Bacteria</taxon>
        <taxon>Bacillati</taxon>
        <taxon>Bacillota</taxon>
        <taxon>Bacilli</taxon>
        <taxon>Bacillales</taxon>
        <taxon>Paenibacillaceae</taxon>
        <taxon>Brevibacillus</taxon>
    </lineage>
</organism>
<evidence type="ECO:0000256" key="1">
    <source>
        <dbReference type="ARBA" id="ARBA00023125"/>
    </source>
</evidence>
<dbReference type="Proteomes" id="UP001256827">
    <property type="component" value="Chromosome"/>
</dbReference>
<dbReference type="RefSeq" id="WP_310774114.1">
    <property type="nucleotide sequence ID" value="NZ_CP134050.1"/>
</dbReference>
<feature type="domain" description="HTH cro/C1-type" evidence="3">
    <location>
        <begin position="91"/>
        <end position="127"/>
    </location>
</feature>
<name>A0ABY9TC01_BREBE</name>
<dbReference type="InterPro" id="IPR050807">
    <property type="entry name" value="TransReg_Diox_bact_type"/>
</dbReference>
<gene>
    <name evidence="4" type="ORF">RGB73_03750</name>
</gene>
<protein>
    <submittedName>
        <fullName evidence="4">Helix-turn-helix transcriptional regulator</fullName>
    </submittedName>
</protein>
<dbReference type="EMBL" id="CP134050">
    <property type="protein sequence ID" value="WNC17625.1"/>
    <property type="molecule type" value="Genomic_DNA"/>
</dbReference>
<dbReference type="CDD" id="cd00093">
    <property type="entry name" value="HTH_XRE"/>
    <property type="match status" value="2"/>
</dbReference>
<dbReference type="SUPFAM" id="SSF47413">
    <property type="entry name" value="lambda repressor-like DNA-binding domains"/>
    <property type="match status" value="2"/>
</dbReference>
<sequence>MIKKNVSLSPPLPEDDTPGGRLRRARLDKNLLLVDLSARTGISVVSLRNAEQNKTTVTPPNLRKLSKALGVSIAFLGCFEDLPEETLGQRIKKARLYHGYTKKEFGKLMGVSSRMIWGWEKDEYLPSEKHTEILDSFLASLC</sequence>
<keyword evidence="1" id="KW-0238">DNA-binding</keyword>
<keyword evidence="5" id="KW-1185">Reference proteome</keyword>
<dbReference type="InterPro" id="IPR001387">
    <property type="entry name" value="Cro/C1-type_HTH"/>
</dbReference>
<feature type="region of interest" description="Disordered" evidence="2">
    <location>
        <begin position="1"/>
        <end position="21"/>
    </location>
</feature>
<evidence type="ECO:0000259" key="3">
    <source>
        <dbReference type="PROSITE" id="PS50943"/>
    </source>
</evidence>
<dbReference type="PANTHER" id="PTHR46797">
    <property type="entry name" value="HTH-TYPE TRANSCRIPTIONAL REGULATOR"/>
    <property type="match status" value="1"/>
</dbReference>
<evidence type="ECO:0000313" key="4">
    <source>
        <dbReference type="EMBL" id="WNC17625.1"/>
    </source>
</evidence>
<evidence type="ECO:0000313" key="5">
    <source>
        <dbReference type="Proteomes" id="UP001256827"/>
    </source>
</evidence>